<evidence type="ECO:0000256" key="2">
    <source>
        <dbReference type="ARBA" id="ARBA00023285"/>
    </source>
</evidence>
<feature type="domain" description="B12-binding" evidence="3">
    <location>
        <begin position="1"/>
        <end position="91"/>
    </location>
</feature>
<dbReference type="RefSeq" id="WP_246187397.1">
    <property type="nucleotide sequence ID" value="NZ_CP046244.1"/>
</dbReference>
<dbReference type="AlphaFoldDB" id="A0A6I5ZNF4"/>
<dbReference type="GO" id="GO:0046653">
    <property type="term" value="P:tetrahydrofolate metabolic process"/>
    <property type="evidence" value="ECO:0007669"/>
    <property type="project" value="TreeGrafter"/>
</dbReference>
<keyword evidence="2" id="KW-0170">Cobalt</keyword>
<dbReference type="Pfam" id="PF02310">
    <property type="entry name" value="B12-binding"/>
    <property type="match status" value="1"/>
</dbReference>
<dbReference type="EMBL" id="CP046244">
    <property type="protein sequence ID" value="QGP91145.1"/>
    <property type="molecule type" value="Genomic_DNA"/>
</dbReference>
<dbReference type="PANTHER" id="PTHR45833:SF1">
    <property type="entry name" value="METHIONINE SYNTHASE"/>
    <property type="match status" value="1"/>
</dbReference>
<gene>
    <name evidence="4" type="ORF">MGLY_04700</name>
</gene>
<reference evidence="4 5" key="1">
    <citation type="submission" date="2019-11" db="EMBL/GenBank/DDBJ databases">
        <title>Genome sequence of Moorella glycerini DSM11254.</title>
        <authorList>
            <person name="Poehlein A."/>
            <person name="Boeer T."/>
            <person name="Daniel R."/>
        </authorList>
    </citation>
    <scope>NUCLEOTIDE SEQUENCE [LARGE SCALE GENOMIC DNA]</scope>
    <source>
        <strain evidence="4 5">DSM 11254</strain>
    </source>
</reference>
<dbReference type="Gene3D" id="3.40.50.280">
    <property type="entry name" value="Cobalamin-binding domain"/>
    <property type="match status" value="1"/>
</dbReference>
<proteinExistence type="predicted"/>
<name>A0A6I5ZNF4_9FIRM</name>
<evidence type="ECO:0000313" key="4">
    <source>
        <dbReference type="EMBL" id="QGP91145.1"/>
    </source>
</evidence>
<dbReference type="GO" id="GO:0005829">
    <property type="term" value="C:cytosol"/>
    <property type="evidence" value="ECO:0007669"/>
    <property type="project" value="TreeGrafter"/>
</dbReference>
<dbReference type="GO" id="GO:0046872">
    <property type="term" value="F:metal ion binding"/>
    <property type="evidence" value="ECO:0007669"/>
    <property type="project" value="UniProtKB-KW"/>
</dbReference>
<evidence type="ECO:0000259" key="3">
    <source>
        <dbReference type="PROSITE" id="PS51332"/>
    </source>
</evidence>
<dbReference type="InterPro" id="IPR006158">
    <property type="entry name" value="Cobalamin-bd"/>
</dbReference>
<dbReference type="GO" id="GO:0050667">
    <property type="term" value="P:homocysteine metabolic process"/>
    <property type="evidence" value="ECO:0007669"/>
    <property type="project" value="TreeGrafter"/>
</dbReference>
<dbReference type="PANTHER" id="PTHR45833">
    <property type="entry name" value="METHIONINE SYNTHASE"/>
    <property type="match status" value="1"/>
</dbReference>
<dbReference type="GO" id="GO:0008705">
    <property type="term" value="F:methionine synthase activity"/>
    <property type="evidence" value="ECO:0007669"/>
    <property type="project" value="TreeGrafter"/>
</dbReference>
<dbReference type="InterPro" id="IPR050554">
    <property type="entry name" value="Met_Synthase/Corrinoid"/>
</dbReference>
<protein>
    <submittedName>
        <fullName evidence="4">B12 binding domain protein</fullName>
    </submittedName>
</protein>
<keyword evidence="1" id="KW-0479">Metal-binding</keyword>
<evidence type="ECO:0000256" key="1">
    <source>
        <dbReference type="ARBA" id="ARBA00022723"/>
    </source>
</evidence>
<evidence type="ECO:0000313" key="5">
    <source>
        <dbReference type="Proteomes" id="UP000425916"/>
    </source>
</evidence>
<keyword evidence="5" id="KW-1185">Reference proteome</keyword>
<accession>A0A6I5ZNF4</accession>
<dbReference type="PROSITE" id="PS51332">
    <property type="entry name" value="B12_BINDING"/>
    <property type="match status" value="1"/>
</dbReference>
<sequence length="91" mass="9642">MDLGVDVPAEKFVDAVRETGAKVLGLSALLNSTYPEMKGVVDAITEAGLRDQVQIIIGGTICSETVRQYTGADAFATDAQTGVNFCKRVYA</sequence>
<organism evidence="4 5">
    <name type="scientific">Neomoorella glycerini</name>
    <dbReference type="NCBI Taxonomy" id="55779"/>
    <lineage>
        <taxon>Bacteria</taxon>
        <taxon>Bacillati</taxon>
        <taxon>Bacillota</taxon>
        <taxon>Clostridia</taxon>
        <taxon>Neomoorellales</taxon>
        <taxon>Neomoorellaceae</taxon>
        <taxon>Neomoorella</taxon>
    </lineage>
</organism>
<dbReference type="InterPro" id="IPR036724">
    <property type="entry name" value="Cobalamin-bd_sf"/>
</dbReference>
<dbReference type="GO" id="GO:0031419">
    <property type="term" value="F:cobalamin binding"/>
    <property type="evidence" value="ECO:0007669"/>
    <property type="project" value="InterPro"/>
</dbReference>
<dbReference type="SUPFAM" id="SSF52242">
    <property type="entry name" value="Cobalamin (vitamin B12)-binding domain"/>
    <property type="match status" value="1"/>
</dbReference>
<dbReference type="Proteomes" id="UP000425916">
    <property type="component" value="Chromosome"/>
</dbReference>